<protein>
    <submittedName>
        <fullName evidence="2">Metal tolerance protein 7 isoform X3</fullName>
    </submittedName>
</protein>
<organism evidence="2 3">
    <name type="scientific">Panicum miliaceum</name>
    <name type="common">Proso millet</name>
    <name type="synonym">Broomcorn millet</name>
    <dbReference type="NCBI Taxonomy" id="4540"/>
    <lineage>
        <taxon>Eukaryota</taxon>
        <taxon>Viridiplantae</taxon>
        <taxon>Streptophyta</taxon>
        <taxon>Embryophyta</taxon>
        <taxon>Tracheophyta</taxon>
        <taxon>Spermatophyta</taxon>
        <taxon>Magnoliopsida</taxon>
        <taxon>Liliopsida</taxon>
        <taxon>Poales</taxon>
        <taxon>Poaceae</taxon>
        <taxon>PACMAD clade</taxon>
        <taxon>Panicoideae</taxon>
        <taxon>Panicodae</taxon>
        <taxon>Paniceae</taxon>
        <taxon>Panicinae</taxon>
        <taxon>Panicum</taxon>
        <taxon>Panicum sect. Panicum</taxon>
    </lineage>
</organism>
<dbReference type="AlphaFoldDB" id="A0A3L6RZS6"/>
<sequence length="90" mass="10330">MGSITDLDKDNIIPSTIEHLPEDVHRMLQEHKKKRDEEEAELKKKRDEEDLQPMLVSFKVDRRGNVTKIKEIAFASTSADAYVECTTNAT</sequence>
<accession>A0A3L6RZS6</accession>
<keyword evidence="3" id="KW-1185">Reference proteome</keyword>
<dbReference type="EMBL" id="PQIB02000006">
    <property type="protein sequence ID" value="RLN12483.1"/>
    <property type="molecule type" value="Genomic_DNA"/>
</dbReference>
<evidence type="ECO:0000313" key="2">
    <source>
        <dbReference type="EMBL" id="RLN12483.1"/>
    </source>
</evidence>
<comment type="caution">
    <text evidence="2">The sequence shown here is derived from an EMBL/GenBank/DDBJ whole genome shotgun (WGS) entry which is preliminary data.</text>
</comment>
<gene>
    <name evidence="2" type="ORF">C2845_PM09G00920</name>
</gene>
<feature type="region of interest" description="Disordered" evidence="1">
    <location>
        <begin position="29"/>
        <end position="48"/>
    </location>
</feature>
<evidence type="ECO:0000256" key="1">
    <source>
        <dbReference type="SAM" id="MobiDB-lite"/>
    </source>
</evidence>
<dbReference type="Proteomes" id="UP000275267">
    <property type="component" value="Unassembled WGS sequence"/>
</dbReference>
<dbReference type="OrthoDB" id="716391at2759"/>
<name>A0A3L6RZS6_PANMI</name>
<proteinExistence type="predicted"/>
<reference evidence="3" key="1">
    <citation type="journal article" date="2019" name="Nat. Commun.">
        <title>The genome of broomcorn millet.</title>
        <authorList>
            <person name="Zou C."/>
            <person name="Miki D."/>
            <person name="Li D."/>
            <person name="Tang Q."/>
            <person name="Xiao L."/>
            <person name="Rajput S."/>
            <person name="Deng P."/>
            <person name="Jia W."/>
            <person name="Huang R."/>
            <person name="Zhang M."/>
            <person name="Sun Y."/>
            <person name="Hu J."/>
            <person name="Fu X."/>
            <person name="Schnable P.S."/>
            <person name="Li F."/>
            <person name="Zhang H."/>
            <person name="Feng B."/>
            <person name="Zhu X."/>
            <person name="Liu R."/>
            <person name="Schnable J.C."/>
            <person name="Zhu J.-K."/>
            <person name="Zhang H."/>
        </authorList>
    </citation>
    <scope>NUCLEOTIDE SEQUENCE [LARGE SCALE GENOMIC DNA]</scope>
</reference>
<evidence type="ECO:0000313" key="3">
    <source>
        <dbReference type="Proteomes" id="UP000275267"/>
    </source>
</evidence>